<comment type="caution">
    <text evidence="1">The sequence shown here is derived from an EMBL/GenBank/DDBJ whole genome shotgun (WGS) entry which is preliminary data.</text>
</comment>
<keyword evidence="2" id="KW-1185">Reference proteome</keyword>
<dbReference type="RefSeq" id="WP_344067985.1">
    <property type="nucleotide sequence ID" value="NZ_BAAAPN010000090.1"/>
</dbReference>
<protein>
    <submittedName>
        <fullName evidence="1">Uncharacterized protein</fullName>
    </submittedName>
</protein>
<dbReference type="Proteomes" id="UP001501475">
    <property type="component" value="Unassembled WGS sequence"/>
</dbReference>
<evidence type="ECO:0000313" key="2">
    <source>
        <dbReference type="Proteomes" id="UP001501475"/>
    </source>
</evidence>
<name>A0ABP4X783_9MICO</name>
<proteinExistence type="predicted"/>
<organism evidence="1 2">
    <name type="scientific">Nostocoides vanveenii</name>
    <dbReference type="NCBI Taxonomy" id="330835"/>
    <lineage>
        <taxon>Bacteria</taxon>
        <taxon>Bacillati</taxon>
        <taxon>Actinomycetota</taxon>
        <taxon>Actinomycetes</taxon>
        <taxon>Micrococcales</taxon>
        <taxon>Intrasporangiaceae</taxon>
        <taxon>Nostocoides</taxon>
    </lineage>
</organism>
<sequence>MIFADQRDLYLDALEAADSGSSERFVSFIADRTIDTIEMVRSSLGIALNRSLGAVAEVALDLRTRMMILDRAHKLAGVYRALLADVWSELDASAQLALTPGVTGGMGLPAGYDPLDVGAIGYVVTEQNVGRPHTPYSEVHRRVELGDAKDPRADPEFFLSAGQVERGLGVFRRDLSPVVTQVLRIKLRNWITGLVAEDLRLLSARLQEHDA</sequence>
<evidence type="ECO:0000313" key="1">
    <source>
        <dbReference type="EMBL" id="GAA1771930.1"/>
    </source>
</evidence>
<accession>A0ABP4X783</accession>
<reference evidence="2" key="1">
    <citation type="journal article" date="2019" name="Int. J. Syst. Evol. Microbiol.">
        <title>The Global Catalogue of Microorganisms (GCM) 10K type strain sequencing project: providing services to taxonomists for standard genome sequencing and annotation.</title>
        <authorList>
            <consortium name="The Broad Institute Genomics Platform"/>
            <consortium name="The Broad Institute Genome Sequencing Center for Infectious Disease"/>
            <person name="Wu L."/>
            <person name="Ma J."/>
        </authorList>
    </citation>
    <scope>NUCLEOTIDE SEQUENCE [LARGE SCALE GENOMIC DNA]</scope>
    <source>
        <strain evidence="2">JCM 15591</strain>
    </source>
</reference>
<dbReference type="EMBL" id="BAAAPN010000090">
    <property type="protein sequence ID" value="GAA1771930.1"/>
    <property type="molecule type" value="Genomic_DNA"/>
</dbReference>
<gene>
    <name evidence="1" type="ORF">GCM10009810_31800</name>
</gene>